<evidence type="ECO:0000313" key="2">
    <source>
        <dbReference type="EMBL" id="QGH45135.1"/>
    </source>
</evidence>
<evidence type="ECO:0000313" key="3">
    <source>
        <dbReference type="Proteomes" id="UP000386225"/>
    </source>
</evidence>
<proteinExistence type="predicted"/>
<evidence type="ECO:0000259" key="1">
    <source>
        <dbReference type="Pfam" id="PF16532"/>
    </source>
</evidence>
<dbReference type="Gene3D" id="2.60.120.1120">
    <property type="entry name" value="Sf6-type phage tail needle knob"/>
    <property type="match status" value="1"/>
</dbReference>
<dbReference type="Proteomes" id="UP000386225">
    <property type="component" value="Segment"/>
</dbReference>
<organism evidence="2 3">
    <name type="scientific">Ralstonia phage Reminis</name>
    <dbReference type="NCBI Taxonomy" id="2662139"/>
    <lineage>
        <taxon>Viruses</taxon>
        <taxon>Duplodnaviria</taxon>
        <taxon>Heunggongvirae</taxon>
        <taxon>Uroviricota</taxon>
        <taxon>Caudoviricetes</taxon>
        <taxon>Autographivirales</taxon>
        <taxon>Autographivirales incertae sedis</taxon>
        <taxon>Reminisvirus</taxon>
        <taxon>Reminisvirus reminis</taxon>
    </lineage>
</organism>
<dbReference type="EMBL" id="MN478376">
    <property type="protein sequence ID" value="QGH45135.1"/>
    <property type="molecule type" value="Genomic_DNA"/>
</dbReference>
<protein>
    <recommendedName>
        <fullName evidence="1">Sf6-type phage tail needle knob domain-containing protein</fullName>
    </recommendedName>
</protein>
<dbReference type="InterPro" id="IPR032395">
    <property type="entry name" value="Phage_tail_NK"/>
</dbReference>
<keyword evidence="3" id="KW-1185">Reference proteome</keyword>
<name>A0A5Q2U799_9CAUD</name>
<reference evidence="2 3" key="1">
    <citation type="submission" date="2019-09" db="EMBL/GenBank/DDBJ databases">
        <title>Bacteriophage as agents antimicrobiens.</title>
        <authorList>
            <person name="Lightbourn L."/>
            <person name="Amarillas L."/>
            <person name="Estrada M."/>
            <person name="Leon R."/>
            <person name="Figueroa L."/>
            <person name="Patron O."/>
            <person name="Leon J."/>
        </authorList>
    </citation>
    <scope>NUCLEOTIDE SEQUENCE [LARGE SCALE GENOMIC DNA]</scope>
</reference>
<accession>A0A5Q2U799</accession>
<feature type="domain" description="Sf6-type phage tail needle knob" evidence="1">
    <location>
        <begin position="101"/>
        <end position="243"/>
    </location>
</feature>
<dbReference type="Pfam" id="PF16532">
    <property type="entry name" value="Phage_tail_NK"/>
    <property type="match status" value="1"/>
</dbReference>
<dbReference type="InterPro" id="IPR038681">
    <property type="entry name" value="Phage_tail_NK_sf"/>
</dbReference>
<sequence>MSITGERGFNRDTKAVALLDAPVIGQADLTNSGHWINDKSISGKRQGATVYVKLTTGEILLAVAQGSSQTDAWAFIDLSLFVTDSDLTSALALKLDANKLPIRQKTEVYYSSVSLAIPTTETNLITLLKTLTPTTGTLSKFFNTTSNKLNVYDDNASVLFKLNLTGSWASSTENRSMSLNFAGTNGNKLTINRISGITPDVLQFTTYFSIDKDGNIATNGTAPLIQSFGSVFTATSILITAEQVTAVSAITPV</sequence>